<protein>
    <submittedName>
        <fullName evidence="1">Uncharacterized protein</fullName>
    </submittedName>
</protein>
<dbReference type="EMBL" id="SOSA01000366">
    <property type="protein sequence ID" value="THC92002.1"/>
    <property type="molecule type" value="Genomic_DNA"/>
</dbReference>
<reference evidence="1 2" key="1">
    <citation type="submission" date="2019-03" db="EMBL/GenBank/DDBJ databases">
        <title>The genome sequence of a newly discovered highly antifungal drug resistant Aspergillus species, Aspergillus tanneri NIH 1004.</title>
        <authorList>
            <person name="Mounaud S."/>
            <person name="Singh I."/>
            <person name="Joardar V."/>
            <person name="Pakala S."/>
            <person name="Pakala S."/>
            <person name="Venepally P."/>
            <person name="Hoover J."/>
            <person name="Nierman W."/>
            <person name="Chung J."/>
            <person name="Losada L."/>
        </authorList>
    </citation>
    <scope>NUCLEOTIDE SEQUENCE [LARGE SCALE GENOMIC DNA]</scope>
    <source>
        <strain evidence="1 2">NIH1004</strain>
    </source>
</reference>
<accession>A0A4S3JAK2</accession>
<name>A0A4S3JAK2_9EURO</name>
<dbReference type="Proteomes" id="UP000308092">
    <property type="component" value="Unassembled WGS sequence"/>
</dbReference>
<evidence type="ECO:0000313" key="1">
    <source>
        <dbReference type="EMBL" id="THC92002.1"/>
    </source>
</evidence>
<dbReference type="AlphaFoldDB" id="A0A4S3JAK2"/>
<organism evidence="1 2">
    <name type="scientific">Aspergillus tanneri</name>
    <dbReference type="NCBI Taxonomy" id="1220188"/>
    <lineage>
        <taxon>Eukaryota</taxon>
        <taxon>Fungi</taxon>
        <taxon>Dikarya</taxon>
        <taxon>Ascomycota</taxon>
        <taxon>Pezizomycotina</taxon>
        <taxon>Eurotiomycetes</taxon>
        <taxon>Eurotiomycetidae</taxon>
        <taxon>Eurotiales</taxon>
        <taxon>Aspergillaceae</taxon>
        <taxon>Aspergillus</taxon>
        <taxon>Aspergillus subgen. Circumdati</taxon>
    </lineage>
</organism>
<gene>
    <name evidence="1" type="ORF">EYZ11_008532</name>
</gene>
<keyword evidence="2" id="KW-1185">Reference proteome</keyword>
<comment type="caution">
    <text evidence="1">The sequence shown here is derived from an EMBL/GenBank/DDBJ whole genome shotgun (WGS) entry which is preliminary data.</text>
</comment>
<proteinExistence type="predicted"/>
<sequence length="27" mass="3238">MRRDWEFPIGARLEYRGDYEDCTVSDG</sequence>
<evidence type="ECO:0000313" key="2">
    <source>
        <dbReference type="Proteomes" id="UP000308092"/>
    </source>
</evidence>
<dbReference type="VEuPathDB" id="FungiDB:EYZ11_008532"/>